<keyword evidence="5 12" id="KW-0812">Transmembrane</keyword>
<dbReference type="GO" id="GO:0006508">
    <property type="term" value="P:proteolysis"/>
    <property type="evidence" value="ECO:0007669"/>
    <property type="project" value="UniProtKB-KW"/>
</dbReference>
<feature type="transmembrane region" description="Helical" evidence="12">
    <location>
        <begin position="85"/>
        <end position="106"/>
    </location>
</feature>
<gene>
    <name evidence="14" type="ORF">SAMN04490178_10146</name>
</gene>
<evidence type="ECO:0000256" key="9">
    <source>
        <dbReference type="ARBA" id="ARBA00022989"/>
    </source>
</evidence>
<dbReference type="RefSeq" id="WP_245732160.1">
    <property type="nucleotide sequence ID" value="NZ_FODY01000001.1"/>
</dbReference>
<evidence type="ECO:0000256" key="11">
    <source>
        <dbReference type="ARBA" id="ARBA00023136"/>
    </source>
</evidence>
<keyword evidence="15" id="KW-1185">Reference proteome</keyword>
<sequence>MLRIGCIQGIKLKLNNWFLIVLLLFVLAGLSSKIILLFSAVLWHELAHAIAARIAGLKVREIELLPFGGVAKIDCLSEAGTRSEIFISFAGPAASLALAACCYLAIPMITTWQEVLLFYYYVNLVLAVFNLLPALPLDGGRVLRAYLTSYYGYKKATAVTIRISRLVSAGLLFGAFWYYLYFNEINLTFIVSGVFIYVASQKEAIITGFRTMRILAGKKAKLTSRGLMPTTHFTVIEQLPVQELIHNFGPNEYYVVLIVQQDKLKYRGMLTETEIWEQLPEKGLHVPIGHFL</sequence>
<feature type="domain" description="Peptidase M50" evidence="13">
    <location>
        <begin position="111"/>
        <end position="163"/>
    </location>
</feature>
<dbReference type="CDD" id="cd06161">
    <property type="entry name" value="S2P-M50_SpoIVFB"/>
    <property type="match status" value="1"/>
</dbReference>
<feature type="domain" description="Peptidase M50" evidence="13">
    <location>
        <begin position="34"/>
        <end position="106"/>
    </location>
</feature>
<comment type="cofactor">
    <cofactor evidence="1">
        <name>Zn(2+)</name>
        <dbReference type="ChEBI" id="CHEBI:29105"/>
    </cofactor>
</comment>
<evidence type="ECO:0000256" key="4">
    <source>
        <dbReference type="ARBA" id="ARBA00022670"/>
    </source>
</evidence>
<organism evidence="14 15">
    <name type="scientific">Propionispora vibrioides</name>
    <dbReference type="NCBI Taxonomy" id="112903"/>
    <lineage>
        <taxon>Bacteria</taxon>
        <taxon>Bacillati</taxon>
        <taxon>Bacillota</taxon>
        <taxon>Negativicutes</taxon>
        <taxon>Selenomonadales</taxon>
        <taxon>Sporomusaceae</taxon>
        <taxon>Propionispora</taxon>
    </lineage>
</organism>
<dbReference type="AlphaFoldDB" id="A0A1H8ND74"/>
<keyword evidence="6" id="KW-0479">Metal-binding</keyword>
<comment type="subcellular location">
    <subcellularLocation>
        <location evidence="2">Membrane</location>
        <topology evidence="2">Multi-pass membrane protein</topology>
    </subcellularLocation>
</comment>
<proteinExistence type="inferred from homology"/>
<keyword evidence="4" id="KW-0645">Protease</keyword>
<evidence type="ECO:0000256" key="12">
    <source>
        <dbReference type="SAM" id="Phobius"/>
    </source>
</evidence>
<keyword evidence="9 12" id="KW-1133">Transmembrane helix</keyword>
<dbReference type="GO" id="GO:0008237">
    <property type="term" value="F:metallopeptidase activity"/>
    <property type="evidence" value="ECO:0007669"/>
    <property type="project" value="UniProtKB-KW"/>
</dbReference>
<dbReference type="Proteomes" id="UP000198847">
    <property type="component" value="Unassembled WGS sequence"/>
</dbReference>
<evidence type="ECO:0000256" key="1">
    <source>
        <dbReference type="ARBA" id="ARBA00001947"/>
    </source>
</evidence>
<evidence type="ECO:0000256" key="5">
    <source>
        <dbReference type="ARBA" id="ARBA00022692"/>
    </source>
</evidence>
<feature type="transmembrane region" description="Helical" evidence="12">
    <location>
        <begin position="187"/>
        <end position="209"/>
    </location>
</feature>
<feature type="transmembrane region" description="Helical" evidence="12">
    <location>
        <begin position="17"/>
        <end position="43"/>
    </location>
</feature>
<keyword evidence="7" id="KW-0378">Hydrolase</keyword>
<evidence type="ECO:0000256" key="3">
    <source>
        <dbReference type="ARBA" id="ARBA00007931"/>
    </source>
</evidence>
<dbReference type="PANTHER" id="PTHR39188:SF3">
    <property type="entry name" value="STAGE IV SPORULATION PROTEIN FB"/>
    <property type="match status" value="1"/>
</dbReference>
<dbReference type="Pfam" id="PF02163">
    <property type="entry name" value="Peptidase_M50"/>
    <property type="match status" value="2"/>
</dbReference>
<dbReference type="STRING" id="112903.SAMN04490178_10146"/>
<evidence type="ECO:0000256" key="6">
    <source>
        <dbReference type="ARBA" id="ARBA00022723"/>
    </source>
</evidence>
<evidence type="ECO:0000256" key="10">
    <source>
        <dbReference type="ARBA" id="ARBA00023049"/>
    </source>
</evidence>
<keyword evidence="8" id="KW-0862">Zinc</keyword>
<evidence type="ECO:0000256" key="8">
    <source>
        <dbReference type="ARBA" id="ARBA00022833"/>
    </source>
</evidence>
<dbReference type="GO" id="GO:0046872">
    <property type="term" value="F:metal ion binding"/>
    <property type="evidence" value="ECO:0007669"/>
    <property type="project" value="UniProtKB-KW"/>
</dbReference>
<keyword evidence="10" id="KW-0482">Metalloprotease</keyword>
<name>A0A1H8ND74_9FIRM</name>
<keyword evidence="11 12" id="KW-0472">Membrane</keyword>
<accession>A0A1H8ND74</accession>
<evidence type="ECO:0000256" key="2">
    <source>
        <dbReference type="ARBA" id="ARBA00004141"/>
    </source>
</evidence>
<protein>
    <submittedName>
        <fullName evidence="14">Stage IV sporulation protein FB</fullName>
    </submittedName>
</protein>
<dbReference type="EMBL" id="FODY01000001">
    <property type="protein sequence ID" value="SEO27373.1"/>
    <property type="molecule type" value="Genomic_DNA"/>
</dbReference>
<dbReference type="GO" id="GO:0016020">
    <property type="term" value="C:membrane"/>
    <property type="evidence" value="ECO:0007669"/>
    <property type="project" value="UniProtKB-SubCell"/>
</dbReference>
<dbReference type="PANTHER" id="PTHR39188">
    <property type="entry name" value="MEMBRANE-ASSOCIATED ZINC METALLOPROTEASE M50B"/>
    <property type="match status" value="1"/>
</dbReference>
<evidence type="ECO:0000259" key="13">
    <source>
        <dbReference type="Pfam" id="PF02163"/>
    </source>
</evidence>
<dbReference type="InterPro" id="IPR008915">
    <property type="entry name" value="Peptidase_M50"/>
</dbReference>
<reference evidence="14 15" key="1">
    <citation type="submission" date="2016-10" db="EMBL/GenBank/DDBJ databases">
        <authorList>
            <person name="de Groot N.N."/>
        </authorList>
    </citation>
    <scope>NUCLEOTIDE SEQUENCE [LARGE SCALE GENOMIC DNA]</scope>
    <source>
        <strain evidence="14 15">DSM 13305</strain>
    </source>
</reference>
<comment type="similarity">
    <text evidence="3">Belongs to the peptidase M50B family.</text>
</comment>
<evidence type="ECO:0000313" key="14">
    <source>
        <dbReference type="EMBL" id="SEO27373.1"/>
    </source>
</evidence>
<evidence type="ECO:0000256" key="7">
    <source>
        <dbReference type="ARBA" id="ARBA00022801"/>
    </source>
</evidence>
<feature type="transmembrane region" description="Helical" evidence="12">
    <location>
        <begin position="118"/>
        <end position="137"/>
    </location>
</feature>
<evidence type="ECO:0000313" key="15">
    <source>
        <dbReference type="Proteomes" id="UP000198847"/>
    </source>
</evidence>